<evidence type="ECO:0000313" key="4">
    <source>
        <dbReference type="EMBL" id="RRR71008.1"/>
    </source>
</evidence>
<dbReference type="CDD" id="cd00198">
    <property type="entry name" value="vWFA"/>
    <property type="match status" value="1"/>
</dbReference>
<accession>A0A426TYI3</accession>
<keyword evidence="2" id="KW-0472">Membrane</keyword>
<dbReference type="InterPro" id="IPR002035">
    <property type="entry name" value="VWF_A"/>
</dbReference>
<feature type="region of interest" description="Disordered" evidence="1">
    <location>
        <begin position="886"/>
        <end position="943"/>
    </location>
</feature>
<evidence type="ECO:0000256" key="2">
    <source>
        <dbReference type="SAM" id="Phobius"/>
    </source>
</evidence>
<dbReference type="InterPro" id="IPR010768">
    <property type="entry name" value="GATase1-like"/>
</dbReference>
<dbReference type="Gene3D" id="3.40.50.880">
    <property type="match status" value="2"/>
</dbReference>
<keyword evidence="2" id="KW-1133">Transmembrane helix</keyword>
<dbReference type="Pfam" id="PF13519">
    <property type="entry name" value="VWA_2"/>
    <property type="match status" value="1"/>
</dbReference>
<gene>
    <name evidence="4" type="ORF">EI684_12165</name>
</gene>
<dbReference type="AlphaFoldDB" id="A0A426TYI3"/>
<dbReference type="SUPFAM" id="SSF53300">
    <property type="entry name" value="vWA-like"/>
    <property type="match status" value="2"/>
</dbReference>
<name>A0A426TYI3_9CHLR</name>
<feature type="transmembrane region" description="Helical" evidence="2">
    <location>
        <begin position="39"/>
        <end position="62"/>
    </location>
</feature>
<protein>
    <submittedName>
        <fullName evidence="4">VWA domain-containing protein</fullName>
    </submittedName>
</protein>
<dbReference type="PANTHER" id="PTHR37947">
    <property type="entry name" value="BLL2462 PROTEIN"/>
    <property type="match status" value="1"/>
</dbReference>
<dbReference type="Pfam" id="PF00092">
    <property type="entry name" value="VWA"/>
    <property type="match status" value="1"/>
</dbReference>
<dbReference type="Proteomes" id="UP000280307">
    <property type="component" value="Unassembled WGS sequence"/>
</dbReference>
<dbReference type="SMART" id="SM00327">
    <property type="entry name" value="VWA"/>
    <property type="match status" value="2"/>
</dbReference>
<dbReference type="InterPro" id="IPR029062">
    <property type="entry name" value="Class_I_gatase-like"/>
</dbReference>
<proteinExistence type="predicted"/>
<dbReference type="PROSITE" id="PS50234">
    <property type="entry name" value="VWFA"/>
    <property type="match status" value="2"/>
</dbReference>
<dbReference type="EMBL" id="RSAS01000477">
    <property type="protein sequence ID" value="RRR71008.1"/>
    <property type="molecule type" value="Genomic_DNA"/>
</dbReference>
<keyword evidence="2" id="KW-0812">Transmembrane</keyword>
<organism evidence="4 5">
    <name type="scientific">Candidatus Viridilinea halotolerans</name>
    <dbReference type="NCBI Taxonomy" id="2491704"/>
    <lineage>
        <taxon>Bacteria</taxon>
        <taxon>Bacillati</taxon>
        <taxon>Chloroflexota</taxon>
        <taxon>Chloroflexia</taxon>
        <taxon>Chloroflexales</taxon>
        <taxon>Chloroflexineae</taxon>
        <taxon>Oscillochloridaceae</taxon>
        <taxon>Candidatus Viridilinea</taxon>
    </lineage>
</organism>
<evidence type="ECO:0000313" key="5">
    <source>
        <dbReference type="Proteomes" id="UP000280307"/>
    </source>
</evidence>
<dbReference type="PANTHER" id="PTHR37947:SF2">
    <property type="entry name" value="VON WILLEBRAND FACTOR TYPE A"/>
    <property type="match status" value="1"/>
</dbReference>
<dbReference type="SUPFAM" id="SSF52317">
    <property type="entry name" value="Class I glutamine amidotransferase-like"/>
    <property type="match status" value="1"/>
</dbReference>
<feature type="compositionally biased region" description="Pro residues" evidence="1">
    <location>
        <begin position="894"/>
        <end position="911"/>
    </location>
</feature>
<evidence type="ECO:0000256" key="1">
    <source>
        <dbReference type="SAM" id="MobiDB-lite"/>
    </source>
</evidence>
<dbReference type="Pfam" id="PF07090">
    <property type="entry name" value="GATase1_like"/>
    <property type="match status" value="1"/>
</dbReference>
<feature type="domain" description="VWFA" evidence="3">
    <location>
        <begin position="72"/>
        <end position="253"/>
    </location>
</feature>
<comment type="caution">
    <text evidence="4">The sequence shown here is derived from an EMBL/GenBank/DDBJ whole genome shotgun (WGS) entry which is preliminary data.</text>
</comment>
<sequence length="943" mass="100426">MFTLSFIYPLALLLLLLVPLLWLAAWVTREHALWRLGRGRFLTLLAVRSTLLTALVLALAGVQVVRAVDDTAVVFLLDGSDSFAPAQRERALAYVNEALAAAEPNDRAALVVFGADPAVERAAGPPLPLTRLTSLVTGSRTNLAEALQLGLALLPADAQKRVVLLSDGEENLGRAREMAQLFALRGVPIEVVPFAAERGPDLVLASLEAPTSATEGQDIPLIVQLESSAAGPARLELFADGELVAAEDLTVEVGRSSLQFNLPAGEAGFRRFSVRVTAPFDTQPLNNQAAAFTQVAGPPRILLVASEPERAAPLRAALEAGALRVVSITPDQLPADAVALLQYQALVLVDLPATRVPLATQRALAAYVRDQGGGLAMLGGSESFGAGAWRRTPIAEVLPVELDPPATEQRPDLALALVLDRSGSMSEEVEFGRNRLDLAKEAVFLASLGLTQNDQIGVFAFDELAQTVMPIQPLPDLFTLEDFVGRISLGGGTNIRAGIDLAAQALAAADARVKHLILLTDGIDNSNYADLVEQLRDANTTVSFISIGEHTNQSLEQLAVRGGGTFYRVLDAQEVPEIFLDETVRIAGRDIVEEAFYPLLLLNAPPVRGLGPLPPLYGYNLTQARPTARTFLSTPDGAPILALWQVGLGRSLAWTSDMKGQWARDWLTWDGFAPFAAGMVDALLLPPAAGRLNLELRSDGPEALIDLLVFDADGRPTSAAVLNGRLLDPAGRGVDLVFDAVALGRYRAVAPTDSPGAYVAQVLALDAAGQALGSVSGGLVVSYSPEYRPNASGAALLTELAALTNGRIAPPAASLFASAGQQVGRVRDIALPLIWLCLVLLPLDIALRRLFLRPRDFAPAWRRTRPTQPTQPTQPDPLLQRLQAARERTRRPPVRPATPPTEAPTAPPVAAPPASSSSPMTDEERMARLLAARRRGRGDGDSR</sequence>
<dbReference type="Gene3D" id="3.40.50.410">
    <property type="entry name" value="von Willebrand factor, type A domain"/>
    <property type="match status" value="1"/>
</dbReference>
<reference evidence="4 5" key="1">
    <citation type="submission" date="2018-12" db="EMBL/GenBank/DDBJ databases">
        <title>Genome Sequence of Candidatus Viridilinea halotolerans isolated from saline sulfide-rich spring.</title>
        <authorList>
            <person name="Grouzdev D.S."/>
            <person name="Burganskaya E.I."/>
            <person name="Krutkina M.S."/>
            <person name="Sukhacheva M.V."/>
            <person name="Gorlenko V.M."/>
        </authorList>
    </citation>
    <scope>NUCLEOTIDE SEQUENCE [LARGE SCALE GENOMIC DNA]</scope>
    <source>
        <strain evidence="4">Chok-6</strain>
    </source>
</reference>
<feature type="domain" description="VWFA" evidence="3">
    <location>
        <begin position="414"/>
        <end position="583"/>
    </location>
</feature>
<dbReference type="InterPro" id="IPR036465">
    <property type="entry name" value="vWFA_dom_sf"/>
</dbReference>
<feature type="transmembrane region" description="Helical" evidence="2">
    <location>
        <begin position="6"/>
        <end position="27"/>
    </location>
</feature>
<evidence type="ECO:0000259" key="3">
    <source>
        <dbReference type="PROSITE" id="PS50234"/>
    </source>
</evidence>